<keyword evidence="7" id="KW-1185">Reference proteome</keyword>
<dbReference type="PANTHER" id="PTHR10795">
    <property type="entry name" value="PROPROTEIN CONVERTASE SUBTILISIN/KEXIN"/>
    <property type="match status" value="1"/>
</dbReference>
<dbReference type="InterPro" id="IPR045051">
    <property type="entry name" value="SBT"/>
</dbReference>
<dbReference type="EMBL" id="JAAGAX010000009">
    <property type="protein sequence ID" value="KAF2304721.1"/>
    <property type="molecule type" value="Genomic_DNA"/>
</dbReference>
<protein>
    <recommendedName>
        <fullName evidence="5">Peptidase S8/S53 domain-containing protein</fullName>
    </recommendedName>
</protein>
<dbReference type="GO" id="GO:0005576">
    <property type="term" value="C:extracellular region"/>
    <property type="evidence" value="ECO:0007669"/>
    <property type="project" value="UniProtKB-SubCell"/>
</dbReference>
<comment type="caution">
    <text evidence="4">Lacks conserved residue(s) required for the propagation of feature annotation.</text>
</comment>
<sequence length="157" mass="16341">MENGIILSAGGGISGPSYGTITNISHGSSPLVLVPSIEERTGAWKDRGGDRGHGVYRPLKGMVAKETGGVCVIIANVAPYGFGILAAWSNQTSPTGLSEDWRPSEFNTISETSIPCPQVSGIAALLKGAHQDWSPAMITSGTMTTAYTINRDGNPLP</sequence>
<comment type="subcellular location">
    <subcellularLocation>
        <location evidence="1">Secreted</location>
    </subcellularLocation>
</comment>
<dbReference type="PROSITE" id="PS51892">
    <property type="entry name" value="SUBTILASE"/>
    <property type="match status" value="1"/>
</dbReference>
<accession>A0A6A6LTJ0</accession>
<dbReference type="AlphaFoldDB" id="A0A6A6LTJ0"/>
<dbReference type="GO" id="GO:0004252">
    <property type="term" value="F:serine-type endopeptidase activity"/>
    <property type="evidence" value="ECO:0007669"/>
    <property type="project" value="InterPro"/>
</dbReference>
<evidence type="ECO:0000256" key="1">
    <source>
        <dbReference type="ARBA" id="ARBA00004613"/>
    </source>
</evidence>
<evidence type="ECO:0000256" key="2">
    <source>
        <dbReference type="ARBA" id="ARBA00011073"/>
    </source>
</evidence>
<dbReference type="Proteomes" id="UP000467840">
    <property type="component" value="Chromosome 16"/>
</dbReference>
<feature type="domain" description="Peptidase S8/S53" evidence="5">
    <location>
        <begin position="86"/>
        <end position="146"/>
    </location>
</feature>
<dbReference type="GO" id="GO:0006508">
    <property type="term" value="P:proteolysis"/>
    <property type="evidence" value="ECO:0007669"/>
    <property type="project" value="InterPro"/>
</dbReference>
<comment type="similarity">
    <text evidence="2 4">Belongs to the peptidase S8 family.</text>
</comment>
<evidence type="ECO:0000256" key="4">
    <source>
        <dbReference type="PROSITE-ProRule" id="PRU01240"/>
    </source>
</evidence>
<reference evidence="6 7" key="1">
    <citation type="journal article" date="2020" name="Mol. Plant">
        <title>The Chromosome-Based Rubber Tree Genome Provides New Insights into Spurge Genome Evolution and Rubber Biosynthesis.</title>
        <authorList>
            <person name="Liu J."/>
            <person name="Shi C."/>
            <person name="Shi C.C."/>
            <person name="Li W."/>
            <person name="Zhang Q.J."/>
            <person name="Zhang Y."/>
            <person name="Li K."/>
            <person name="Lu H.F."/>
            <person name="Shi C."/>
            <person name="Zhu S.T."/>
            <person name="Xiao Z.Y."/>
            <person name="Nan H."/>
            <person name="Yue Y."/>
            <person name="Zhu X.G."/>
            <person name="Wu Y."/>
            <person name="Hong X.N."/>
            <person name="Fan G.Y."/>
            <person name="Tong Y."/>
            <person name="Zhang D."/>
            <person name="Mao C.L."/>
            <person name="Liu Y.L."/>
            <person name="Hao S.J."/>
            <person name="Liu W.Q."/>
            <person name="Lv M.Q."/>
            <person name="Zhang H.B."/>
            <person name="Liu Y."/>
            <person name="Hu-Tang G.R."/>
            <person name="Wang J.P."/>
            <person name="Wang J.H."/>
            <person name="Sun Y.H."/>
            <person name="Ni S.B."/>
            <person name="Chen W.B."/>
            <person name="Zhang X.C."/>
            <person name="Jiao Y.N."/>
            <person name="Eichler E.E."/>
            <person name="Li G.H."/>
            <person name="Liu X."/>
            <person name="Gao L.Z."/>
        </authorList>
    </citation>
    <scope>NUCLEOTIDE SEQUENCE [LARGE SCALE GENOMIC DNA]</scope>
    <source>
        <strain evidence="7">cv. GT1</strain>
        <tissue evidence="6">Leaf</tissue>
    </source>
</reference>
<evidence type="ECO:0000313" key="7">
    <source>
        <dbReference type="Proteomes" id="UP000467840"/>
    </source>
</evidence>
<comment type="caution">
    <text evidence="6">The sequence shown here is derived from an EMBL/GenBank/DDBJ whole genome shotgun (WGS) entry which is preliminary data.</text>
</comment>
<evidence type="ECO:0000259" key="5">
    <source>
        <dbReference type="Pfam" id="PF00082"/>
    </source>
</evidence>
<evidence type="ECO:0000256" key="3">
    <source>
        <dbReference type="ARBA" id="ARBA00022729"/>
    </source>
</evidence>
<evidence type="ECO:0000313" key="6">
    <source>
        <dbReference type="EMBL" id="KAF2304721.1"/>
    </source>
</evidence>
<dbReference type="Pfam" id="PF00082">
    <property type="entry name" value="Peptidase_S8"/>
    <property type="match status" value="1"/>
</dbReference>
<dbReference type="InterPro" id="IPR000209">
    <property type="entry name" value="Peptidase_S8/S53_dom"/>
</dbReference>
<dbReference type="Gene3D" id="3.40.50.200">
    <property type="entry name" value="Peptidase S8/S53 domain"/>
    <property type="match status" value="1"/>
</dbReference>
<dbReference type="SUPFAM" id="SSF52743">
    <property type="entry name" value="Subtilisin-like"/>
    <property type="match status" value="1"/>
</dbReference>
<keyword evidence="3" id="KW-0732">Signal</keyword>
<proteinExistence type="inferred from homology"/>
<name>A0A6A6LTJ0_HEVBR</name>
<gene>
    <name evidence="6" type="ORF">GH714_037704</name>
</gene>
<dbReference type="InterPro" id="IPR036852">
    <property type="entry name" value="Peptidase_S8/S53_dom_sf"/>
</dbReference>
<organism evidence="6 7">
    <name type="scientific">Hevea brasiliensis</name>
    <name type="common">Para rubber tree</name>
    <name type="synonym">Siphonia brasiliensis</name>
    <dbReference type="NCBI Taxonomy" id="3981"/>
    <lineage>
        <taxon>Eukaryota</taxon>
        <taxon>Viridiplantae</taxon>
        <taxon>Streptophyta</taxon>
        <taxon>Embryophyta</taxon>
        <taxon>Tracheophyta</taxon>
        <taxon>Spermatophyta</taxon>
        <taxon>Magnoliopsida</taxon>
        <taxon>eudicotyledons</taxon>
        <taxon>Gunneridae</taxon>
        <taxon>Pentapetalae</taxon>
        <taxon>rosids</taxon>
        <taxon>fabids</taxon>
        <taxon>Malpighiales</taxon>
        <taxon>Euphorbiaceae</taxon>
        <taxon>Crotonoideae</taxon>
        <taxon>Micrandreae</taxon>
        <taxon>Hevea</taxon>
    </lineage>
</organism>